<gene>
    <name evidence="2" type="ORF">FOB60_002346</name>
</gene>
<dbReference type="Proteomes" id="UP000590412">
    <property type="component" value="Unassembled WGS sequence"/>
</dbReference>
<evidence type="ECO:0000313" key="3">
    <source>
        <dbReference type="Proteomes" id="UP000590412"/>
    </source>
</evidence>
<feature type="region of interest" description="Disordered" evidence="1">
    <location>
        <begin position="81"/>
        <end position="162"/>
    </location>
</feature>
<name>A0A8X7NM79_CANPA</name>
<dbReference type="OrthoDB" id="4086732at2759"/>
<feature type="compositionally biased region" description="Basic and acidic residues" evidence="1">
    <location>
        <begin position="93"/>
        <end position="103"/>
    </location>
</feature>
<proteinExistence type="predicted"/>
<accession>A0A8X7NM79</accession>
<feature type="region of interest" description="Disordered" evidence="1">
    <location>
        <begin position="224"/>
        <end position="246"/>
    </location>
</feature>
<dbReference type="AlphaFoldDB" id="A0A8X7NM79"/>
<comment type="caution">
    <text evidence="2">The sequence shown here is derived from an EMBL/GenBank/DDBJ whole genome shotgun (WGS) entry which is preliminary data.</text>
</comment>
<dbReference type="EMBL" id="JABWAB010000003">
    <property type="protein sequence ID" value="KAF6057791.1"/>
    <property type="molecule type" value="Genomic_DNA"/>
</dbReference>
<organism evidence="2 3">
    <name type="scientific">Candida parapsilosis</name>
    <name type="common">Yeast</name>
    <dbReference type="NCBI Taxonomy" id="5480"/>
    <lineage>
        <taxon>Eukaryota</taxon>
        <taxon>Fungi</taxon>
        <taxon>Dikarya</taxon>
        <taxon>Ascomycota</taxon>
        <taxon>Saccharomycotina</taxon>
        <taxon>Pichiomycetes</taxon>
        <taxon>Debaryomycetaceae</taxon>
        <taxon>Candida/Lodderomyces clade</taxon>
        <taxon>Candida</taxon>
    </lineage>
</organism>
<evidence type="ECO:0000256" key="1">
    <source>
        <dbReference type="SAM" id="MobiDB-lite"/>
    </source>
</evidence>
<sequence>MKRGKTEVKYLIDLLYSTTFKFGVMSSHRYSYSRPIEEEEFDDTELETPVRGLNPSDIKRSQQYTNGIYRSFRAVQVDVQSTSNKVDGSGYPKSHENNGKSGDDALDCTIDNLHDGSTIKSPPSLKFDKSVTLDDGKHDKQRKNDSPTPRTRSKPTTVDFSPIDYSPVAFKVTKPNTGRKEATKTKRKEQVSETPISNIYIDNDDVKQSILDRVNTTLESLKKKTPTDQGKNAFDELNPSPVKPQIRHANKENTQPMYNYEVEEPDFVHISRRNSRGLDDKVTSHEDELHFVPMTHHDKTPNNDTKSISLLDEVTLGNSTPVSKPNISRVSNVNREHKLYEAEVSHANGASTLWTAKQWSKLMKVVNSKVISRNDAINSKLLMKELGCLSKIDLERRYDFLKHYKTK</sequence>
<protein>
    <submittedName>
        <fullName evidence="2">Uncharacterized protein</fullName>
    </submittedName>
</protein>
<feature type="compositionally biased region" description="Basic and acidic residues" evidence="1">
    <location>
        <begin position="126"/>
        <end position="145"/>
    </location>
</feature>
<evidence type="ECO:0000313" key="2">
    <source>
        <dbReference type="EMBL" id="KAF6057791.1"/>
    </source>
</evidence>
<reference evidence="2" key="1">
    <citation type="submission" date="2020-03" db="EMBL/GenBank/DDBJ databases">
        <title>FDA dAtabase for Regulatory Grade micrObial Sequences (FDA-ARGOS): Supporting development and validation of Infectious Disease Dx tests.</title>
        <authorList>
            <person name="Campos J."/>
            <person name="Goldberg B."/>
            <person name="Tallon L."/>
            <person name="Sadzewicz L."/>
            <person name="Vavikolanu K."/>
            <person name="Mehta A."/>
            <person name="Aluvathingal J."/>
            <person name="Nadendla S."/>
            <person name="Nandy P."/>
            <person name="Geyer C."/>
            <person name="Yan Y."/>
            <person name="Sichtig H."/>
        </authorList>
    </citation>
    <scope>NUCLEOTIDE SEQUENCE [LARGE SCALE GENOMIC DNA]</scope>
    <source>
        <strain evidence="2">FDAARGOS_652</strain>
    </source>
</reference>
<feature type="compositionally biased region" description="Low complexity" evidence="1">
    <location>
        <begin position="146"/>
        <end position="157"/>
    </location>
</feature>